<organism evidence="5 6">
    <name type="scientific">Rhodocytophaga rosea</name>
    <dbReference type="NCBI Taxonomy" id="2704465"/>
    <lineage>
        <taxon>Bacteria</taxon>
        <taxon>Pseudomonadati</taxon>
        <taxon>Bacteroidota</taxon>
        <taxon>Cytophagia</taxon>
        <taxon>Cytophagales</taxon>
        <taxon>Rhodocytophagaceae</taxon>
        <taxon>Rhodocytophaga</taxon>
    </lineage>
</organism>
<dbReference type="RefSeq" id="WP_162443568.1">
    <property type="nucleotide sequence ID" value="NZ_CP048222.1"/>
</dbReference>
<evidence type="ECO:0000256" key="4">
    <source>
        <dbReference type="PIRSR" id="PIRSR001365-1"/>
    </source>
</evidence>
<dbReference type="AlphaFoldDB" id="A0A6C0GHW0"/>
<proteinExistence type="inferred from homology"/>
<dbReference type="SUPFAM" id="SSF51569">
    <property type="entry name" value="Aldolase"/>
    <property type="match status" value="1"/>
</dbReference>
<dbReference type="GO" id="GO:0008840">
    <property type="term" value="F:4-hydroxy-tetrahydrodipicolinate synthase activity"/>
    <property type="evidence" value="ECO:0007669"/>
    <property type="project" value="TreeGrafter"/>
</dbReference>
<dbReference type="SMART" id="SM01130">
    <property type="entry name" value="DHDPS"/>
    <property type="match status" value="1"/>
</dbReference>
<dbReference type="PIRSF" id="PIRSF001365">
    <property type="entry name" value="DHDPS"/>
    <property type="match status" value="1"/>
</dbReference>
<keyword evidence="2 3" id="KW-0456">Lyase</keyword>
<evidence type="ECO:0000256" key="1">
    <source>
        <dbReference type="ARBA" id="ARBA00007592"/>
    </source>
</evidence>
<dbReference type="EMBL" id="CP048222">
    <property type="protein sequence ID" value="QHT67539.1"/>
    <property type="molecule type" value="Genomic_DNA"/>
</dbReference>
<evidence type="ECO:0000313" key="5">
    <source>
        <dbReference type="EMBL" id="QHT67539.1"/>
    </source>
</evidence>
<feature type="active site" description="Schiff-base intermediate with substrate" evidence="4">
    <location>
        <position position="172"/>
    </location>
</feature>
<name>A0A6C0GHW0_9BACT</name>
<dbReference type="Proteomes" id="UP000480178">
    <property type="component" value="Chromosome"/>
</dbReference>
<gene>
    <name evidence="5" type="ORF">GXP67_13340</name>
</gene>
<keyword evidence="6" id="KW-1185">Reference proteome</keyword>
<dbReference type="InterPro" id="IPR013785">
    <property type="entry name" value="Aldolase_TIM"/>
</dbReference>
<evidence type="ECO:0000313" key="6">
    <source>
        <dbReference type="Proteomes" id="UP000480178"/>
    </source>
</evidence>
<dbReference type="KEGG" id="rhoz:GXP67_13340"/>
<accession>A0A6C0GHW0</accession>
<dbReference type="CDD" id="cd00408">
    <property type="entry name" value="DHDPS-like"/>
    <property type="match status" value="1"/>
</dbReference>
<comment type="similarity">
    <text evidence="1 3">Belongs to the DapA family.</text>
</comment>
<evidence type="ECO:0000256" key="2">
    <source>
        <dbReference type="ARBA" id="ARBA00023239"/>
    </source>
</evidence>
<protein>
    <submittedName>
        <fullName evidence="5">Dihydrodipicolinate synthase family protein</fullName>
    </submittedName>
</protein>
<dbReference type="PANTHER" id="PTHR12128:SF66">
    <property type="entry name" value="4-HYDROXY-2-OXOGLUTARATE ALDOLASE, MITOCHONDRIAL"/>
    <property type="match status" value="1"/>
</dbReference>
<dbReference type="InterPro" id="IPR002220">
    <property type="entry name" value="DapA-like"/>
</dbReference>
<evidence type="ECO:0000256" key="3">
    <source>
        <dbReference type="PIRNR" id="PIRNR001365"/>
    </source>
</evidence>
<reference evidence="5 6" key="1">
    <citation type="submission" date="2020-01" db="EMBL/GenBank/DDBJ databases">
        <authorList>
            <person name="Kim M.K."/>
        </authorList>
    </citation>
    <scope>NUCLEOTIDE SEQUENCE [LARGE SCALE GENOMIC DNA]</scope>
    <source>
        <strain evidence="5 6">172606-1</strain>
    </source>
</reference>
<dbReference type="Gene3D" id="3.20.20.70">
    <property type="entry name" value="Aldolase class I"/>
    <property type="match status" value="1"/>
</dbReference>
<sequence length="325" mass="36507">MMKSFSPLPEGLWPVMLTPLQENNSLDLSGLQELTNMYLNAGVNGLFTNCLSSEMYQLTEEERLTITRTVVKQSNGRVPVVATGTFSSNTQKNTEFIRKIYDTGASAVILITGILAGIEEPEDVLKKRIEEIMQQTSDIPLGLYECPVPYKRLVSPQLMKWLADSGRFVYHKDTSCNTGAMEKKMQAVQGSIFGLYNADTPTALDSLEMGARGISPISANFYPELFTYLLQKFRTSGRTPELNQLYDMLVVMDRLVHTFYPYSAKLFLQKRGLKITATSRISTEAMTQADKLRFDALFNMFQSLASTHEIELVVSRKSVGELLNE</sequence>
<dbReference type="PANTHER" id="PTHR12128">
    <property type="entry name" value="DIHYDRODIPICOLINATE SYNTHASE"/>
    <property type="match status" value="1"/>
</dbReference>
<feature type="active site" description="Proton donor/acceptor" evidence="4">
    <location>
        <position position="144"/>
    </location>
</feature>
<dbReference type="Pfam" id="PF00701">
    <property type="entry name" value="DHDPS"/>
    <property type="match status" value="1"/>
</dbReference>